<accession>A0AAV7GLV1</accession>
<dbReference type="Proteomes" id="UP000775213">
    <property type="component" value="Unassembled WGS sequence"/>
</dbReference>
<reference evidence="2 3" key="1">
    <citation type="journal article" date="2021" name="Hortic Res">
        <title>Chromosome-scale assembly of the Dendrobium chrysotoxum genome enhances the understanding of orchid evolution.</title>
        <authorList>
            <person name="Zhang Y."/>
            <person name="Zhang G.Q."/>
            <person name="Zhang D."/>
            <person name="Liu X.D."/>
            <person name="Xu X.Y."/>
            <person name="Sun W.H."/>
            <person name="Yu X."/>
            <person name="Zhu X."/>
            <person name="Wang Z.W."/>
            <person name="Zhao X."/>
            <person name="Zhong W.Y."/>
            <person name="Chen H."/>
            <person name="Yin W.L."/>
            <person name="Huang T."/>
            <person name="Niu S.C."/>
            <person name="Liu Z.J."/>
        </authorList>
    </citation>
    <scope>NUCLEOTIDE SEQUENCE [LARGE SCALE GENOMIC DNA]</scope>
    <source>
        <strain evidence="2">Lindl</strain>
    </source>
</reference>
<keyword evidence="3" id="KW-1185">Reference proteome</keyword>
<gene>
    <name evidence="2" type="ORF">IEQ34_010324</name>
</gene>
<name>A0AAV7GLV1_DENCH</name>
<dbReference type="AlphaFoldDB" id="A0AAV7GLV1"/>
<feature type="region of interest" description="Disordered" evidence="1">
    <location>
        <begin position="1"/>
        <end position="22"/>
    </location>
</feature>
<protein>
    <submittedName>
        <fullName evidence="2">Uncharacterized protein</fullName>
    </submittedName>
</protein>
<evidence type="ECO:0000313" key="2">
    <source>
        <dbReference type="EMBL" id="KAH0462749.1"/>
    </source>
</evidence>
<comment type="caution">
    <text evidence="2">The sequence shown here is derived from an EMBL/GenBank/DDBJ whole genome shotgun (WGS) entry which is preliminary data.</text>
</comment>
<proteinExistence type="predicted"/>
<evidence type="ECO:0000313" key="3">
    <source>
        <dbReference type="Proteomes" id="UP000775213"/>
    </source>
</evidence>
<evidence type="ECO:0000256" key="1">
    <source>
        <dbReference type="SAM" id="MobiDB-lite"/>
    </source>
</evidence>
<dbReference type="EMBL" id="JAGFBR010000009">
    <property type="protein sequence ID" value="KAH0462749.1"/>
    <property type="molecule type" value="Genomic_DNA"/>
</dbReference>
<organism evidence="2 3">
    <name type="scientific">Dendrobium chrysotoxum</name>
    <name type="common">Orchid</name>
    <dbReference type="NCBI Taxonomy" id="161865"/>
    <lineage>
        <taxon>Eukaryota</taxon>
        <taxon>Viridiplantae</taxon>
        <taxon>Streptophyta</taxon>
        <taxon>Embryophyta</taxon>
        <taxon>Tracheophyta</taxon>
        <taxon>Spermatophyta</taxon>
        <taxon>Magnoliopsida</taxon>
        <taxon>Liliopsida</taxon>
        <taxon>Asparagales</taxon>
        <taxon>Orchidaceae</taxon>
        <taxon>Epidendroideae</taxon>
        <taxon>Malaxideae</taxon>
        <taxon>Dendrobiinae</taxon>
        <taxon>Dendrobium</taxon>
    </lineage>
</organism>
<sequence length="98" mass="10437">MGLLTSRLPDSDTHLSLPSNTSSLFSRPFPVKLSATVKFRSSPTFENSSVSGLTTTSTPLGFTTLAVYFALASPTFFTVRCTVLFLAPANPIDTCIDG</sequence>